<dbReference type="PROSITE" id="PS51464">
    <property type="entry name" value="SIS"/>
    <property type="match status" value="1"/>
</dbReference>
<dbReference type="PANTHER" id="PTHR30514:SF1">
    <property type="entry name" value="HTH-TYPE TRANSCRIPTIONAL REGULATOR HEXR-RELATED"/>
    <property type="match status" value="1"/>
</dbReference>
<proteinExistence type="predicted"/>
<dbReference type="Gene3D" id="3.40.50.10490">
    <property type="entry name" value="Glucose-6-phosphate isomerase like protein, domain 1"/>
    <property type="match status" value="1"/>
</dbReference>
<dbReference type="InterPro" id="IPR035472">
    <property type="entry name" value="RpiR-like_SIS"/>
</dbReference>
<dbReference type="SUPFAM" id="SSF53697">
    <property type="entry name" value="SIS domain"/>
    <property type="match status" value="1"/>
</dbReference>
<evidence type="ECO:0000259" key="4">
    <source>
        <dbReference type="PROSITE" id="PS51071"/>
    </source>
</evidence>
<dbReference type="CDD" id="cd05013">
    <property type="entry name" value="SIS_RpiR"/>
    <property type="match status" value="1"/>
</dbReference>
<gene>
    <name evidence="6" type="primary">rpiR_2</name>
    <name evidence="6" type="ORF">NtB2_00270</name>
</gene>
<evidence type="ECO:0000256" key="2">
    <source>
        <dbReference type="ARBA" id="ARBA00023125"/>
    </source>
</evidence>
<keyword evidence="3" id="KW-0804">Transcription</keyword>
<keyword evidence="1" id="KW-0805">Transcription regulation</keyword>
<dbReference type="EMBL" id="BFFO01000001">
    <property type="protein sequence ID" value="GBG96165.1"/>
    <property type="molecule type" value="Genomic_DNA"/>
</dbReference>
<evidence type="ECO:0000256" key="3">
    <source>
        <dbReference type="ARBA" id="ARBA00023163"/>
    </source>
</evidence>
<accession>A0A2R5HFQ8</accession>
<comment type="caution">
    <text evidence="6">The sequence shown here is derived from an EMBL/GenBank/DDBJ whole genome shotgun (WGS) entry which is preliminary data.</text>
</comment>
<organism evidence="6 7">
    <name type="scientific">Lactococcus termiticola</name>
    <dbReference type="NCBI Taxonomy" id="2169526"/>
    <lineage>
        <taxon>Bacteria</taxon>
        <taxon>Bacillati</taxon>
        <taxon>Bacillota</taxon>
        <taxon>Bacilli</taxon>
        <taxon>Lactobacillales</taxon>
        <taxon>Streptococcaceae</taxon>
        <taxon>Lactococcus</taxon>
    </lineage>
</organism>
<keyword evidence="7" id="KW-1185">Reference proteome</keyword>
<evidence type="ECO:0000256" key="1">
    <source>
        <dbReference type="ARBA" id="ARBA00023015"/>
    </source>
</evidence>
<keyword evidence="2" id="KW-0238">DNA-binding</keyword>
<dbReference type="GO" id="GO:0003677">
    <property type="term" value="F:DNA binding"/>
    <property type="evidence" value="ECO:0007669"/>
    <property type="project" value="UniProtKB-KW"/>
</dbReference>
<dbReference type="SUPFAM" id="SSF46689">
    <property type="entry name" value="Homeodomain-like"/>
    <property type="match status" value="1"/>
</dbReference>
<sequence>MSLRLCYNNRYMTSALISHIKSYYDNLSRADQLISDYLVAHIDEVSTMTIQEIAESSEVSTATISRFAKKIGYANFQELKLAAHSNPNDGGSSDFFSEMSPEDSFQEILVKSFNNTIASLKSTLNLLDEDCLTDAMDILLKAETCGFFGLGSSNAVALIAYHKFLRLPLKTVYHQDFHFQQMLAAKLGEQDCAFLISHTGRNKDSLRLLKILKAQGVKVIAVTSFANSALAKEADVALITTSEEVSFRPEAVTSTVSQISLMDAIFMIYGMKTSRKSEATLQEIRDVIKATRLQH</sequence>
<dbReference type="InterPro" id="IPR046348">
    <property type="entry name" value="SIS_dom_sf"/>
</dbReference>
<protein>
    <submittedName>
        <fullName evidence="6">RpiR family transcriptional regulator</fullName>
    </submittedName>
</protein>
<dbReference type="InterPro" id="IPR001347">
    <property type="entry name" value="SIS_dom"/>
</dbReference>
<evidence type="ECO:0000313" key="6">
    <source>
        <dbReference type="EMBL" id="GBG96165.1"/>
    </source>
</evidence>
<dbReference type="GO" id="GO:1901135">
    <property type="term" value="P:carbohydrate derivative metabolic process"/>
    <property type="evidence" value="ECO:0007669"/>
    <property type="project" value="InterPro"/>
</dbReference>
<dbReference type="Pfam" id="PF01418">
    <property type="entry name" value="HTH_6"/>
    <property type="match status" value="1"/>
</dbReference>
<dbReference type="PROSITE" id="PS51071">
    <property type="entry name" value="HTH_RPIR"/>
    <property type="match status" value="1"/>
</dbReference>
<evidence type="ECO:0000313" key="7">
    <source>
        <dbReference type="Proteomes" id="UP000245021"/>
    </source>
</evidence>
<dbReference type="InterPro" id="IPR009057">
    <property type="entry name" value="Homeodomain-like_sf"/>
</dbReference>
<dbReference type="Pfam" id="PF01380">
    <property type="entry name" value="SIS"/>
    <property type="match status" value="1"/>
</dbReference>
<evidence type="ECO:0000259" key="5">
    <source>
        <dbReference type="PROSITE" id="PS51464"/>
    </source>
</evidence>
<dbReference type="GO" id="GO:0003700">
    <property type="term" value="F:DNA-binding transcription factor activity"/>
    <property type="evidence" value="ECO:0007669"/>
    <property type="project" value="InterPro"/>
</dbReference>
<dbReference type="InterPro" id="IPR036388">
    <property type="entry name" value="WH-like_DNA-bd_sf"/>
</dbReference>
<feature type="domain" description="SIS" evidence="5">
    <location>
        <begin position="135"/>
        <end position="283"/>
    </location>
</feature>
<name>A0A2R5HFQ8_9LACT</name>
<dbReference type="GO" id="GO:0097367">
    <property type="term" value="F:carbohydrate derivative binding"/>
    <property type="evidence" value="ECO:0007669"/>
    <property type="project" value="InterPro"/>
</dbReference>
<reference evidence="6 7" key="1">
    <citation type="journal article" date="2018" name="Genome Announc.">
        <title>Draft Genome Sequence of Lactococcus sp. Strain NtB2 (JCM 32569), Isolated from the Gut of the Higher Termite Nasutitermes takasagoensis.</title>
        <authorList>
            <person name="Noda S."/>
            <person name="Aihara C."/>
            <person name="Yuki M."/>
            <person name="Ohkuma M."/>
        </authorList>
    </citation>
    <scope>NUCLEOTIDE SEQUENCE [LARGE SCALE GENOMIC DNA]</scope>
    <source>
        <strain evidence="6 7">NtB2</strain>
    </source>
</reference>
<dbReference type="PANTHER" id="PTHR30514">
    <property type="entry name" value="GLUCOKINASE"/>
    <property type="match status" value="1"/>
</dbReference>
<dbReference type="Proteomes" id="UP000245021">
    <property type="component" value="Unassembled WGS sequence"/>
</dbReference>
<dbReference type="InterPro" id="IPR000281">
    <property type="entry name" value="HTH_RpiR"/>
</dbReference>
<dbReference type="Gene3D" id="1.10.10.10">
    <property type="entry name" value="Winged helix-like DNA-binding domain superfamily/Winged helix DNA-binding domain"/>
    <property type="match status" value="1"/>
</dbReference>
<dbReference type="InterPro" id="IPR047640">
    <property type="entry name" value="RpiR-like"/>
</dbReference>
<dbReference type="AlphaFoldDB" id="A0A2R5HFQ8"/>
<feature type="domain" description="HTH rpiR-type" evidence="4">
    <location>
        <begin position="14"/>
        <end position="90"/>
    </location>
</feature>